<keyword evidence="3" id="KW-1185">Reference proteome</keyword>
<sequence>MTGLGARGRTAKLKKLTSLDCDGSMALFSASVFMSLLVSGSSVWLLRLQENHEYPFDSERFLVFLGMLSFMRSSASF</sequence>
<keyword evidence="1" id="KW-1133">Transmembrane helix</keyword>
<comment type="caution">
    <text evidence="2">The sequence shown here is derived from an EMBL/GenBank/DDBJ whole genome shotgun (WGS) entry which is preliminary data.</text>
</comment>
<organism evidence="2 3">
    <name type="scientific">Portunus trituberculatus</name>
    <name type="common">Swimming crab</name>
    <name type="synonym">Neptunus trituberculatus</name>
    <dbReference type="NCBI Taxonomy" id="210409"/>
    <lineage>
        <taxon>Eukaryota</taxon>
        <taxon>Metazoa</taxon>
        <taxon>Ecdysozoa</taxon>
        <taxon>Arthropoda</taxon>
        <taxon>Crustacea</taxon>
        <taxon>Multicrustacea</taxon>
        <taxon>Malacostraca</taxon>
        <taxon>Eumalacostraca</taxon>
        <taxon>Eucarida</taxon>
        <taxon>Decapoda</taxon>
        <taxon>Pleocyemata</taxon>
        <taxon>Brachyura</taxon>
        <taxon>Eubrachyura</taxon>
        <taxon>Portunoidea</taxon>
        <taxon>Portunidae</taxon>
        <taxon>Portuninae</taxon>
        <taxon>Portunus</taxon>
    </lineage>
</organism>
<dbReference type="EMBL" id="VSRR010000148">
    <property type="protein sequence ID" value="MPC11160.1"/>
    <property type="molecule type" value="Genomic_DNA"/>
</dbReference>
<gene>
    <name evidence="2" type="ORF">E2C01_003818</name>
</gene>
<keyword evidence="1" id="KW-0472">Membrane</keyword>
<dbReference type="Proteomes" id="UP000324222">
    <property type="component" value="Unassembled WGS sequence"/>
</dbReference>
<name>A0A5B7CNP7_PORTR</name>
<proteinExistence type="predicted"/>
<evidence type="ECO:0000256" key="1">
    <source>
        <dbReference type="SAM" id="Phobius"/>
    </source>
</evidence>
<keyword evidence="1" id="KW-0812">Transmembrane</keyword>
<evidence type="ECO:0000313" key="3">
    <source>
        <dbReference type="Proteomes" id="UP000324222"/>
    </source>
</evidence>
<reference evidence="2 3" key="1">
    <citation type="submission" date="2019-05" db="EMBL/GenBank/DDBJ databases">
        <title>Another draft genome of Portunus trituberculatus and its Hox gene families provides insights of decapod evolution.</title>
        <authorList>
            <person name="Jeong J.-H."/>
            <person name="Song I."/>
            <person name="Kim S."/>
            <person name="Choi T."/>
            <person name="Kim D."/>
            <person name="Ryu S."/>
            <person name="Kim W."/>
        </authorList>
    </citation>
    <scope>NUCLEOTIDE SEQUENCE [LARGE SCALE GENOMIC DNA]</scope>
    <source>
        <tissue evidence="2">Muscle</tissue>
    </source>
</reference>
<protein>
    <submittedName>
        <fullName evidence="2">Uncharacterized protein</fullName>
    </submittedName>
</protein>
<dbReference type="AlphaFoldDB" id="A0A5B7CNP7"/>
<accession>A0A5B7CNP7</accession>
<feature type="transmembrane region" description="Helical" evidence="1">
    <location>
        <begin position="25"/>
        <end position="46"/>
    </location>
</feature>
<evidence type="ECO:0000313" key="2">
    <source>
        <dbReference type="EMBL" id="MPC11160.1"/>
    </source>
</evidence>